<dbReference type="GO" id="GO:0016567">
    <property type="term" value="P:protein ubiquitination"/>
    <property type="evidence" value="ECO:0007669"/>
    <property type="project" value="TreeGrafter"/>
</dbReference>
<evidence type="ECO:0000259" key="3">
    <source>
        <dbReference type="PROSITE" id="PS50089"/>
    </source>
</evidence>
<dbReference type="PANTHER" id="PTHR22996">
    <property type="entry name" value="MAHOGUNIN"/>
    <property type="match status" value="1"/>
</dbReference>
<keyword evidence="1" id="KW-0863">Zinc-finger</keyword>
<gene>
    <name evidence="4" type="ORF">BSTOLATCC_MIC33249</name>
</gene>
<dbReference type="InterPro" id="IPR001841">
    <property type="entry name" value="Znf_RING"/>
</dbReference>
<evidence type="ECO:0000256" key="2">
    <source>
        <dbReference type="SAM" id="MobiDB-lite"/>
    </source>
</evidence>
<organism evidence="4 5">
    <name type="scientific">Blepharisma stoltei</name>
    <dbReference type="NCBI Taxonomy" id="1481888"/>
    <lineage>
        <taxon>Eukaryota</taxon>
        <taxon>Sar</taxon>
        <taxon>Alveolata</taxon>
        <taxon>Ciliophora</taxon>
        <taxon>Postciliodesmatophora</taxon>
        <taxon>Heterotrichea</taxon>
        <taxon>Heterotrichida</taxon>
        <taxon>Blepharismidae</taxon>
        <taxon>Blepharisma</taxon>
    </lineage>
</organism>
<name>A0AAU9J548_9CILI</name>
<dbReference type="EMBL" id="CAJZBQ010000033">
    <property type="protein sequence ID" value="CAG9323349.1"/>
    <property type="molecule type" value="Genomic_DNA"/>
</dbReference>
<dbReference type="GO" id="GO:0061630">
    <property type="term" value="F:ubiquitin protein ligase activity"/>
    <property type="evidence" value="ECO:0007669"/>
    <property type="project" value="UniProtKB-EC"/>
</dbReference>
<protein>
    <recommendedName>
        <fullName evidence="3">RING-type domain-containing protein</fullName>
    </recommendedName>
</protein>
<dbReference type="PANTHER" id="PTHR22996:SF0">
    <property type="entry name" value="RE60872P-RELATED"/>
    <property type="match status" value="1"/>
</dbReference>
<dbReference type="AlphaFoldDB" id="A0AAU9J548"/>
<dbReference type="Gene3D" id="3.30.40.10">
    <property type="entry name" value="Zinc/RING finger domain, C3HC4 (zinc finger)"/>
    <property type="match status" value="1"/>
</dbReference>
<accession>A0AAU9J548</accession>
<keyword evidence="1" id="KW-0479">Metal-binding</keyword>
<dbReference type="SUPFAM" id="SSF57850">
    <property type="entry name" value="RING/U-box"/>
    <property type="match status" value="1"/>
</dbReference>
<feature type="region of interest" description="Disordered" evidence="2">
    <location>
        <begin position="61"/>
        <end position="84"/>
    </location>
</feature>
<evidence type="ECO:0000313" key="5">
    <source>
        <dbReference type="Proteomes" id="UP001162131"/>
    </source>
</evidence>
<comment type="caution">
    <text evidence="4">The sequence shown here is derived from an EMBL/GenBank/DDBJ whole genome shotgun (WGS) entry which is preliminary data.</text>
</comment>
<dbReference type="InterPro" id="IPR013083">
    <property type="entry name" value="Znf_RING/FYVE/PHD"/>
</dbReference>
<dbReference type="Pfam" id="PF13920">
    <property type="entry name" value="zf-C3HC4_3"/>
    <property type="match status" value="1"/>
</dbReference>
<proteinExistence type="predicted"/>
<dbReference type="PROSITE" id="PS50089">
    <property type="entry name" value="ZF_RING_2"/>
    <property type="match status" value="1"/>
</dbReference>
<keyword evidence="5" id="KW-1185">Reference proteome</keyword>
<dbReference type="SMART" id="SM00184">
    <property type="entry name" value="RING"/>
    <property type="match status" value="1"/>
</dbReference>
<evidence type="ECO:0000256" key="1">
    <source>
        <dbReference type="PROSITE-ProRule" id="PRU00175"/>
    </source>
</evidence>
<dbReference type="Proteomes" id="UP001162131">
    <property type="component" value="Unassembled WGS sequence"/>
</dbReference>
<dbReference type="GO" id="GO:0008270">
    <property type="term" value="F:zinc ion binding"/>
    <property type="evidence" value="ECO:0007669"/>
    <property type="project" value="UniProtKB-KW"/>
</dbReference>
<feature type="domain" description="RING-type" evidence="3">
    <location>
        <begin position="263"/>
        <end position="303"/>
    </location>
</feature>
<keyword evidence="1" id="KW-0862">Zinc</keyword>
<evidence type="ECO:0000313" key="4">
    <source>
        <dbReference type="EMBL" id="CAG9323349.1"/>
    </source>
</evidence>
<feature type="compositionally biased region" description="Pro residues" evidence="2">
    <location>
        <begin position="72"/>
        <end position="84"/>
    </location>
</feature>
<reference evidence="4" key="1">
    <citation type="submission" date="2021-09" db="EMBL/GenBank/DDBJ databases">
        <authorList>
            <consortium name="AG Swart"/>
            <person name="Singh M."/>
            <person name="Singh A."/>
            <person name="Seah K."/>
            <person name="Emmerich C."/>
        </authorList>
    </citation>
    <scope>NUCLEOTIDE SEQUENCE</scope>
    <source>
        <strain evidence="4">ATCC30299</strain>
    </source>
</reference>
<dbReference type="InterPro" id="IPR045194">
    <property type="entry name" value="MGRN1/RNF157-like"/>
</dbReference>
<sequence>MGNCIGKDNRHRQSQQLNQNFNAQPQQQQQMQLQSQPQPQAQMTAAQTAFIYQSLYQTHASNGRQLSQQPARPVPQQPMQPPPQEPLIKTAVGMKCYSSINKNSIKLIPKPNEPNTYSIEFEIVTTYESHMTIYFFAQEMVDIKGIPYFYVDTSKYPPPQFYKIPVGNQNFQNLCFINTAQYKIDELFFKNKQIYPIIVEILPIYDLNLMPPQSQATYFIFSRTQENLSLKPIRQKFTVSGVSYELMEIFGSSKENDEDSRECIICMAETKNTAVMPCAHVCLCEACALLIQKEAKPKCPICRGKIKGYMKIEAAAEKNDGK</sequence>